<comment type="catalytic activity">
    <reaction evidence="6">
        <text>dTTP + H2O = dTMP + diphosphate + H(+)</text>
        <dbReference type="Rhea" id="RHEA:28534"/>
        <dbReference type="ChEBI" id="CHEBI:15377"/>
        <dbReference type="ChEBI" id="CHEBI:15378"/>
        <dbReference type="ChEBI" id="CHEBI:33019"/>
        <dbReference type="ChEBI" id="CHEBI:37568"/>
        <dbReference type="ChEBI" id="CHEBI:63528"/>
        <dbReference type="EC" id="3.6.1.9"/>
    </reaction>
</comment>
<dbReference type="FunFam" id="3.90.950.10:FF:000004">
    <property type="entry name" value="dTTP/UTP pyrophosphatase"/>
    <property type="match status" value="1"/>
</dbReference>
<comment type="caution">
    <text evidence="6">Lacks conserved residue(s) required for the propagation of feature annotation.</text>
</comment>
<reference evidence="7 8" key="1">
    <citation type="journal article" date="2018" name="Int. J. Syst. Evol. Microbiol.">
        <title>Whole-genome-based revisit of Photorhabdus phylogeny: proposal for the elevation of most Photorhabdus subspecies to the species level and description of one novel species Photorhabdus bodei sp. nov., and one novel subspecies Photorhabdus laumondii subsp. clarkei subsp. nov.</title>
        <authorList>
            <person name="Machado R.A.R."/>
            <person name="Wuthrich D."/>
            <person name="Kuhnert P."/>
            <person name="Arce C.C.M."/>
            <person name="Thonen L."/>
            <person name="Ruiz C."/>
            <person name="Zhang X."/>
            <person name="Robert C.A.M."/>
            <person name="Karimi J."/>
            <person name="Kamali S."/>
            <person name="Ma J."/>
            <person name="Bruggmann R."/>
            <person name="Erb M."/>
        </authorList>
    </citation>
    <scope>NUCLEOTIDE SEQUENCE [LARGE SCALE GENOMIC DNA]</scope>
    <source>
        <strain evidence="7 8">BOJ-47</strain>
    </source>
</reference>
<comment type="similarity">
    <text evidence="6">Belongs to the Maf family. YhdE subfamily.</text>
</comment>
<keyword evidence="4 6" id="KW-0378">Hydrolase</keyword>
<keyword evidence="5 6" id="KW-0546">Nucleotide metabolism</keyword>
<evidence type="ECO:0000313" key="7">
    <source>
        <dbReference type="EMBL" id="RAW90698.1"/>
    </source>
</evidence>
<dbReference type="Pfam" id="PF02545">
    <property type="entry name" value="Maf"/>
    <property type="match status" value="1"/>
</dbReference>
<accession>A0A329VFM5</accession>
<dbReference type="PANTHER" id="PTHR43213:SF5">
    <property type="entry name" value="BIFUNCTIONAL DTTP_UTP PYROPHOSPHATASE_METHYLTRANSFERASE PROTEIN-RELATED"/>
    <property type="match status" value="1"/>
</dbReference>
<dbReference type="GO" id="GO:0009117">
    <property type="term" value="P:nucleotide metabolic process"/>
    <property type="evidence" value="ECO:0007669"/>
    <property type="project" value="UniProtKB-KW"/>
</dbReference>
<dbReference type="GO" id="GO:0036221">
    <property type="term" value="F:UTP diphosphatase activity"/>
    <property type="evidence" value="ECO:0007669"/>
    <property type="project" value="RHEA"/>
</dbReference>
<feature type="site" description="Important for substrate specificity" evidence="6">
    <location>
        <position position="12"/>
    </location>
</feature>
<dbReference type="AlphaFoldDB" id="A0A329VFM5"/>
<dbReference type="PANTHER" id="PTHR43213">
    <property type="entry name" value="BIFUNCTIONAL DTTP/UTP PYROPHOSPHATASE/METHYLTRANSFERASE PROTEIN-RELATED"/>
    <property type="match status" value="1"/>
</dbReference>
<dbReference type="PIRSF" id="PIRSF006305">
    <property type="entry name" value="Maf"/>
    <property type="match status" value="1"/>
</dbReference>
<comment type="cofactor">
    <cofactor evidence="1 6">
        <name>a divalent metal cation</name>
        <dbReference type="ChEBI" id="CHEBI:60240"/>
    </cofactor>
</comment>
<gene>
    <name evidence="7" type="ORF">CKY01_11955</name>
</gene>
<dbReference type="EC" id="3.6.1.9" evidence="6"/>
<feature type="site" description="Important for substrate specificity" evidence="6">
    <location>
        <position position="71"/>
    </location>
</feature>
<feature type="active site" description="Proton acceptor" evidence="6">
    <location>
        <position position="70"/>
    </location>
</feature>
<evidence type="ECO:0000256" key="4">
    <source>
        <dbReference type="ARBA" id="ARBA00022801"/>
    </source>
</evidence>
<dbReference type="InterPro" id="IPR003697">
    <property type="entry name" value="Maf-like"/>
</dbReference>
<dbReference type="Gene3D" id="3.90.950.10">
    <property type="match status" value="1"/>
</dbReference>
<dbReference type="NCBIfam" id="TIGR00172">
    <property type="entry name" value="maf"/>
    <property type="match status" value="1"/>
</dbReference>
<dbReference type="CDD" id="cd00555">
    <property type="entry name" value="Maf"/>
    <property type="match status" value="1"/>
</dbReference>
<comment type="caution">
    <text evidence="7">The sequence shown here is derived from an EMBL/GenBank/DDBJ whole genome shotgun (WGS) entry which is preliminary data.</text>
</comment>
<evidence type="ECO:0000256" key="6">
    <source>
        <dbReference type="HAMAP-Rule" id="MF_00528"/>
    </source>
</evidence>
<proteinExistence type="inferred from homology"/>
<sequence length="195" mass="21232">MKTLYLASGSPRRRELVELLDFKFEILSPQVKEQRQEGETPRQYVSRLAKDKSLAGVAIAPEDFLVLGADTVVVLNGKILEKPRSEQHAVAMLSALSGQSHQVITAIAISDSQRTLSDIVITDVTFRQLSTQEILDYVATGEPMDKAGAYGIQGKAGCFVKTLNGSYHSVVGLPLVETHELITKFFALVDGKGNS</sequence>
<dbReference type="GO" id="GO:0036218">
    <property type="term" value="F:dTTP diphosphatase activity"/>
    <property type="evidence" value="ECO:0007669"/>
    <property type="project" value="RHEA"/>
</dbReference>
<name>A0A329VFM5_9GAMM</name>
<dbReference type="GO" id="GO:0005737">
    <property type="term" value="C:cytoplasm"/>
    <property type="evidence" value="ECO:0007669"/>
    <property type="project" value="UniProtKB-SubCell"/>
</dbReference>
<evidence type="ECO:0000256" key="3">
    <source>
        <dbReference type="ARBA" id="ARBA00022490"/>
    </source>
</evidence>
<comment type="catalytic activity">
    <reaction evidence="6">
        <text>UTP + H2O = UMP + diphosphate + H(+)</text>
        <dbReference type="Rhea" id="RHEA:29395"/>
        <dbReference type="ChEBI" id="CHEBI:15377"/>
        <dbReference type="ChEBI" id="CHEBI:15378"/>
        <dbReference type="ChEBI" id="CHEBI:33019"/>
        <dbReference type="ChEBI" id="CHEBI:46398"/>
        <dbReference type="ChEBI" id="CHEBI:57865"/>
        <dbReference type="EC" id="3.6.1.9"/>
    </reaction>
</comment>
<protein>
    <recommendedName>
        <fullName evidence="6">dTTP/UTP pyrophosphatase</fullName>
        <shortName evidence="6">dTTPase/UTPase</shortName>
        <ecNumber evidence="6">3.6.1.9</ecNumber>
    </recommendedName>
    <alternativeName>
        <fullName evidence="6">Nucleoside triphosphate pyrophosphatase</fullName>
    </alternativeName>
    <alternativeName>
        <fullName evidence="6">Nucleotide pyrophosphatase</fullName>
        <shortName evidence="6">Nucleotide PPase</shortName>
    </alternativeName>
</protein>
<evidence type="ECO:0000256" key="5">
    <source>
        <dbReference type="ARBA" id="ARBA00023080"/>
    </source>
</evidence>
<keyword evidence="3 6" id="KW-0963">Cytoplasm</keyword>
<dbReference type="EMBL" id="NSCI01000014">
    <property type="protein sequence ID" value="RAW90698.1"/>
    <property type="molecule type" value="Genomic_DNA"/>
</dbReference>
<evidence type="ECO:0000313" key="8">
    <source>
        <dbReference type="Proteomes" id="UP000250870"/>
    </source>
</evidence>
<evidence type="ECO:0000256" key="1">
    <source>
        <dbReference type="ARBA" id="ARBA00001968"/>
    </source>
</evidence>
<dbReference type="HAMAP" id="MF_00528">
    <property type="entry name" value="Maf"/>
    <property type="match status" value="1"/>
</dbReference>
<evidence type="ECO:0000256" key="2">
    <source>
        <dbReference type="ARBA" id="ARBA00004496"/>
    </source>
</evidence>
<feature type="site" description="Important for substrate specificity" evidence="6">
    <location>
        <position position="153"/>
    </location>
</feature>
<organism evidence="7 8">
    <name type="scientific">Photorhabdus laumondii subsp. clarkei</name>
    <dbReference type="NCBI Taxonomy" id="2029685"/>
    <lineage>
        <taxon>Bacteria</taxon>
        <taxon>Pseudomonadati</taxon>
        <taxon>Pseudomonadota</taxon>
        <taxon>Gammaproteobacteria</taxon>
        <taxon>Enterobacterales</taxon>
        <taxon>Morganellaceae</taxon>
        <taxon>Photorhabdus</taxon>
    </lineage>
</organism>
<dbReference type="RefSeq" id="WP_109791838.1">
    <property type="nucleotide sequence ID" value="NZ_CAWNWQ010000014.1"/>
</dbReference>
<dbReference type="Proteomes" id="UP000250870">
    <property type="component" value="Unassembled WGS sequence"/>
</dbReference>
<comment type="subcellular location">
    <subcellularLocation>
        <location evidence="2 6">Cytoplasm</location>
    </subcellularLocation>
</comment>
<dbReference type="InterPro" id="IPR029001">
    <property type="entry name" value="ITPase-like_fam"/>
</dbReference>
<dbReference type="SUPFAM" id="SSF52972">
    <property type="entry name" value="ITPase-like"/>
    <property type="match status" value="1"/>
</dbReference>
<comment type="function">
    <text evidence="6">Nucleoside triphosphate pyrophosphatase that hydrolyzes dTTP and UTP. May have a dual role in cell division arrest and in preventing the incorporation of modified nucleotides into cellular nucleic acids.</text>
</comment>